<dbReference type="Proteomes" id="UP001521150">
    <property type="component" value="Unassembled WGS sequence"/>
</dbReference>
<dbReference type="EMBL" id="JAJVCN010000004">
    <property type="protein sequence ID" value="MCE7010049.1"/>
    <property type="molecule type" value="Genomic_DNA"/>
</dbReference>
<evidence type="ECO:0000313" key="1">
    <source>
        <dbReference type="EMBL" id="MCE7010049.1"/>
    </source>
</evidence>
<comment type="caution">
    <text evidence="1">The sequence shown here is derived from an EMBL/GenBank/DDBJ whole genome shotgun (WGS) entry which is preliminary data.</text>
</comment>
<gene>
    <name evidence="1" type="ORF">LWC34_45670</name>
</gene>
<dbReference type="RefSeq" id="WP_233731527.1">
    <property type="nucleotide sequence ID" value="NZ_JAJVCN010000004.1"/>
</dbReference>
<sequence>MKPGLDTLAITMRPGPILGSLRTGYGGLDIGVLAAPGGGCRPGWVTTLPLPRTAQLRALDNGVVPQLAVHAITLLLNDLHELLAAAPLAFKDAA</sequence>
<accession>A0ABS8ZQQ0</accession>
<protein>
    <submittedName>
        <fullName evidence="1">Uncharacterized protein</fullName>
    </submittedName>
</protein>
<proteinExistence type="predicted"/>
<keyword evidence="2" id="KW-1185">Reference proteome</keyword>
<reference evidence="1 2" key="1">
    <citation type="submission" date="2021-12" db="EMBL/GenBank/DDBJ databases">
        <title>Genome sequence of Kibdelosporangium philippinense ATCC 49844.</title>
        <authorList>
            <person name="Fedorov E.A."/>
            <person name="Omeragic M."/>
            <person name="Shalygina K.F."/>
            <person name="Maclea K.S."/>
        </authorList>
    </citation>
    <scope>NUCLEOTIDE SEQUENCE [LARGE SCALE GENOMIC DNA]</scope>
    <source>
        <strain evidence="1 2">ATCC 49844</strain>
    </source>
</reference>
<evidence type="ECO:0000313" key="2">
    <source>
        <dbReference type="Proteomes" id="UP001521150"/>
    </source>
</evidence>
<name>A0ABS8ZQQ0_9PSEU</name>
<organism evidence="1 2">
    <name type="scientific">Kibdelosporangium philippinense</name>
    <dbReference type="NCBI Taxonomy" id="211113"/>
    <lineage>
        <taxon>Bacteria</taxon>
        <taxon>Bacillati</taxon>
        <taxon>Actinomycetota</taxon>
        <taxon>Actinomycetes</taxon>
        <taxon>Pseudonocardiales</taxon>
        <taxon>Pseudonocardiaceae</taxon>
        <taxon>Kibdelosporangium</taxon>
    </lineage>
</organism>